<comment type="caution">
    <text evidence="2">The sequence shown here is derived from an EMBL/GenBank/DDBJ whole genome shotgun (WGS) entry which is preliminary data.</text>
</comment>
<accession>A0A9D2NMF9</accession>
<dbReference type="EMBL" id="DWWO01000134">
    <property type="protein sequence ID" value="HJC35106.1"/>
    <property type="molecule type" value="Genomic_DNA"/>
</dbReference>
<evidence type="ECO:0000313" key="3">
    <source>
        <dbReference type="Proteomes" id="UP000823890"/>
    </source>
</evidence>
<dbReference type="Gene3D" id="3.90.1570.10">
    <property type="entry name" value="tt1808, chain A"/>
    <property type="match status" value="1"/>
</dbReference>
<dbReference type="SUPFAM" id="SSF47413">
    <property type="entry name" value="lambda repressor-like DNA-binding domains"/>
    <property type="match status" value="1"/>
</dbReference>
<evidence type="ECO:0000259" key="1">
    <source>
        <dbReference type="PROSITE" id="PS50943"/>
    </source>
</evidence>
<dbReference type="PANTHER" id="PTHR34107:SF4">
    <property type="entry name" value="SLL1222 PROTEIN"/>
    <property type="match status" value="1"/>
</dbReference>
<dbReference type="InterPro" id="IPR011335">
    <property type="entry name" value="Restrct_endonuc-II-like"/>
</dbReference>
<protein>
    <submittedName>
        <fullName evidence="2">Uma2 family endonuclease</fullName>
    </submittedName>
</protein>
<dbReference type="InterPro" id="IPR008538">
    <property type="entry name" value="Uma2"/>
</dbReference>
<dbReference type="AlphaFoldDB" id="A0A9D2NMF9"/>
<dbReference type="Pfam" id="PF05685">
    <property type="entry name" value="Uma2"/>
    <property type="match status" value="1"/>
</dbReference>
<dbReference type="Proteomes" id="UP000823890">
    <property type="component" value="Unassembled WGS sequence"/>
</dbReference>
<dbReference type="PANTHER" id="PTHR34107">
    <property type="entry name" value="SLL0198 PROTEIN-RELATED"/>
    <property type="match status" value="1"/>
</dbReference>
<dbReference type="CDD" id="cd00093">
    <property type="entry name" value="HTH_XRE"/>
    <property type="match status" value="1"/>
</dbReference>
<dbReference type="PROSITE" id="PS50943">
    <property type="entry name" value="HTH_CROC1"/>
    <property type="match status" value="1"/>
</dbReference>
<dbReference type="GO" id="GO:0003677">
    <property type="term" value="F:DNA binding"/>
    <property type="evidence" value="ECO:0007669"/>
    <property type="project" value="InterPro"/>
</dbReference>
<keyword evidence="2" id="KW-0255">Endonuclease</keyword>
<dbReference type="InterPro" id="IPR001387">
    <property type="entry name" value="Cro/C1-type_HTH"/>
</dbReference>
<dbReference type="Pfam" id="PF01381">
    <property type="entry name" value="HTH_3"/>
    <property type="match status" value="1"/>
</dbReference>
<dbReference type="CDD" id="cd06260">
    <property type="entry name" value="DUF820-like"/>
    <property type="match status" value="1"/>
</dbReference>
<dbReference type="GO" id="GO:0004519">
    <property type="term" value="F:endonuclease activity"/>
    <property type="evidence" value="ECO:0007669"/>
    <property type="project" value="UniProtKB-KW"/>
</dbReference>
<dbReference type="SMART" id="SM00530">
    <property type="entry name" value="HTH_XRE"/>
    <property type="match status" value="1"/>
</dbReference>
<keyword evidence="2" id="KW-0540">Nuclease</keyword>
<dbReference type="Gene3D" id="1.10.260.40">
    <property type="entry name" value="lambda repressor-like DNA-binding domains"/>
    <property type="match status" value="1"/>
</dbReference>
<evidence type="ECO:0000313" key="2">
    <source>
        <dbReference type="EMBL" id="HJC35106.1"/>
    </source>
</evidence>
<dbReference type="InterPro" id="IPR012296">
    <property type="entry name" value="Nuclease_put_TT1808"/>
</dbReference>
<proteinExistence type="predicted"/>
<organism evidence="2 3">
    <name type="scientific">Candidatus Mediterraneibacter faecipullorum</name>
    <dbReference type="NCBI Taxonomy" id="2838670"/>
    <lineage>
        <taxon>Bacteria</taxon>
        <taxon>Bacillati</taxon>
        <taxon>Bacillota</taxon>
        <taxon>Clostridia</taxon>
        <taxon>Lachnospirales</taxon>
        <taxon>Lachnospiraceae</taxon>
        <taxon>Mediterraneibacter</taxon>
    </lineage>
</organism>
<name>A0A9D2NMF9_9FIRM</name>
<reference evidence="2" key="2">
    <citation type="submission" date="2021-04" db="EMBL/GenBank/DDBJ databases">
        <authorList>
            <person name="Gilroy R."/>
        </authorList>
    </citation>
    <scope>NUCLEOTIDE SEQUENCE</scope>
    <source>
        <strain evidence="2">ChiW19-954</strain>
    </source>
</reference>
<keyword evidence="2" id="KW-0378">Hydrolase</keyword>
<sequence length="282" mass="31613">MNLEQLKYFKEKNGYTFAQLAELSGVPQGTIQKIFNGETRTPRNKTVRALEFVMKSEQQNPTPDVGTDFEDEPLGYTYGREFGSSDLVCEPSTVYKAKPGGYTLDDYYAIPDNRRVELIDGVIYDMAAPSTIHQYIIAKLLAAFDGWISSKNGGCIVLPSPLDVQIDCDDRSMVEPDLVVICDPAKRITRCIMGAPDLVIEVLSPSSTRMDTKIKLAKYASAGVREYWVIDPKRERVCVYWAPEEDIAAVYGPEDDVPVGIFGGEFHVPMSRIFEQIRLMEV</sequence>
<reference evidence="2" key="1">
    <citation type="journal article" date="2021" name="PeerJ">
        <title>Extensive microbial diversity within the chicken gut microbiome revealed by metagenomics and culture.</title>
        <authorList>
            <person name="Gilroy R."/>
            <person name="Ravi A."/>
            <person name="Getino M."/>
            <person name="Pursley I."/>
            <person name="Horton D.L."/>
            <person name="Alikhan N.F."/>
            <person name="Baker D."/>
            <person name="Gharbi K."/>
            <person name="Hall N."/>
            <person name="Watson M."/>
            <person name="Adriaenssens E.M."/>
            <person name="Foster-Nyarko E."/>
            <person name="Jarju S."/>
            <person name="Secka A."/>
            <person name="Antonio M."/>
            <person name="Oren A."/>
            <person name="Chaudhuri R.R."/>
            <person name="La Ragione R."/>
            <person name="Hildebrand F."/>
            <person name="Pallen M.J."/>
        </authorList>
    </citation>
    <scope>NUCLEOTIDE SEQUENCE</scope>
    <source>
        <strain evidence="2">ChiW19-954</strain>
    </source>
</reference>
<dbReference type="SUPFAM" id="SSF52980">
    <property type="entry name" value="Restriction endonuclease-like"/>
    <property type="match status" value="1"/>
</dbReference>
<gene>
    <name evidence="2" type="ORF">H9758_11040</name>
</gene>
<feature type="domain" description="HTH cro/C1-type" evidence="1">
    <location>
        <begin position="6"/>
        <end position="50"/>
    </location>
</feature>
<dbReference type="InterPro" id="IPR010982">
    <property type="entry name" value="Lambda_DNA-bd_dom_sf"/>
</dbReference>